<evidence type="ECO:0000313" key="3">
    <source>
        <dbReference type="EMBL" id="APS00563.1"/>
    </source>
</evidence>
<dbReference type="InterPro" id="IPR050923">
    <property type="entry name" value="Cell_Proc_Reg/RNA_Proc"/>
</dbReference>
<accession>A0A1L6MYB8</accession>
<dbReference type="Pfam" id="PF00498">
    <property type="entry name" value="FHA"/>
    <property type="match status" value="1"/>
</dbReference>
<name>A0A1L6MYB8_9BACT</name>
<evidence type="ECO:0000313" key="4">
    <source>
        <dbReference type="Proteomes" id="UP000185544"/>
    </source>
</evidence>
<reference evidence="3 4" key="1">
    <citation type="submission" date="2016-08" db="EMBL/GenBank/DDBJ databases">
        <title>Identification and validation of antigenic proteins from Pajaroellobacter abortibovis using de-novo genome sequence assembly and reverse vaccinology.</title>
        <authorList>
            <person name="Welly B.T."/>
            <person name="Miller M.R."/>
            <person name="Stott J.L."/>
            <person name="Blanchard M.T."/>
            <person name="Islas-Trejo A.D."/>
            <person name="O'Rourke S.M."/>
            <person name="Young A.E."/>
            <person name="Medrano J.F."/>
            <person name="Van Eenennaam A.L."/>
        </authorList>
    </citation>
    <scope>NUCLEOTIDE SEQUENCE [LARGE SCALE GENOMIC DNA]</scope>
    <source>
        <strain evidence="3 4">BTF92-0548A/99-0131</strain>
    </source>
</reference>
<feature type="compositionally biased region" description="Polar residues" evidence="1">
    <location>
        <begin position="71"/>
        <end position="91"/>
    </location>
</feature>
<dbReference type="SMART" id="SM00240">
    <property type="entry name" value="FHA"/>
    <property type="match status" value="1"/>
</dbReference>
<proteinExistence type="predicted"/>
<dbReference type="InterPro" id="IPR000253">
    <property type="entry name" value="FHA_dom"/>
</dbReference>
<organism evidence="3 4">
    <name type="scientific">Pajaroellobacter abortibovis</name>
    <dbReference type="NCBI Taxonomy" id="1882918"/>
    <lineage>
        <taxon>Bacteria</taxon>
        <taxon>Pseudomonadati</taxon>
        <taxon>Myxococcota</taxon>
        <taxon>Polyangia</taxon>
        <taxon>Polyangiales</taxon>
        <taxon>Polyangiaceae</taxon>
    </lineage>
</organism>
<dbReference type="EMBL" id="CP016908">
    <property type="protein sequence ID" value="APS00563.1"/>
    <property type="molecule type" value="Genomic_DNA"/>
</dbReference>
<dbReference type="Gene3D" id="2.60.200.20">
    <property type="match status" value="1"/>
</dbReference>
<dbReference type="CDD" id="cd00060">
    <property type="entry name" value="FHA"/>
    <property type="match status" value="1"/>
</dbReference>
<feature type="compositionally biased region" description="Polar residues" evidence="1">
    <location>
        <begin position="138"/>
        <end position="151"/>
    </location>
</feature>
<gene>
    <name evidence="3" type="ORF">BCY86_07670</name>
</gene>
<keyword evidence="4" id="KW-1185">Reference proteome</keyword>
<sequence>MKTSLFPKSARTFQCRDALWEAFQQMASELQCSPDYLINEAMKQYLKQRDEKRNPATSGLGQSGACPPSTIIPTSHDLTTDSEQNLPSISPSTLAVPHIPVTLPFQQAVPSVRDPVSSSPPLSSSSSQAPPVAPESSLAVTQPIQPDSALSSPLHPLSITTPLPALKIIYEGEKTVVSKTPFIIGRGKQAVDLVIRDPNVSRQHAMIESRDGAYFLTDMNSTNGIEHQGKHIQKKQIFEGDAFSICNHKITFSYC</sequence>
<feature type="region of interest" description="Disordered" evidence="1">
    <location>
        <begin position="48"/>
        <end position="91"/>
    </location>
</feature>
<feature type="compositionally biased region" description="Low complexity" evidence="1">
    <location>
        <begin position="110"/>
        <end position="137"/>
    </location>
</feature>
<dbReference type="InterPro" id="IPR008984">
    <property type="entry name" value="SMAD_FHA_dom_sf"/>
</dbReference>
<evidence type="ECO:0000259" key="2">
    <source>
        <dbReference type="PROSITE" id="PS50006"/>
    </source>
</evidence>
<dbReference type="SUPFAM" id="SSF49879">
    <property type="entry name" value="SMAD/FHA domain"/>
    <property type="match status" value="1"/>
</dbReference>
<dbReference type="STRING" id="1882918.BCY86_07670"/>
<dbReference type="PROSITE" id="PS50006">
    <property type="entry name" value="FHA_DOMAIN"/>
    <property type="match status" value="1"/>
</dbReference>
<dbReference type="KEGG" id="pabo:BCY86_07670"/>
<dbReference type="AlphaFoldDB" id="A0A1L6MYB8"/>
<dbReference type="Proteomes" id="UP000185544">
    <property type="component" value="Chromosome"/>
</dbReference>
<dbReference type="RefSeq" id="WP_075277232.1">
    <property type="nucleotide sequence ID" value="NZ_CP016908.1"/>
</dbReference>
<evidence type="ECO:0000256" key="1">
    <source>
        <dbReference type="SAM" id="MobiDB-lite"/>
    </source>
</evidence>
<protein>
    <recommendedName>
        <fullName evidence="2">FHA domain-containing protein</fullName>
    </recommendedName>
</protein>
<feature type="region of interest" description="Disordered" evidence="1">
    <location>
        <begin position="110"/>
        <end position="155"/>
    </location>
</feature>
<feature type="domain" description="FHA" evidence="2">
    <location>
        <begin position="182"/>
        <end position="232"/>
    </location>
</feature>
<dbReference type="OrthoDB" id="4336084at2"/>
<dbReference type="PANTHER" id="PTHR23308">
    <property type="entry name" value="NUCLEAR INHIBITOR OF PROTEIN PHOSPHATASE-1"/>
    <property type="match status" value="1"/>
</dbReference>